<reference evidence="3" key="1">
    <citation type="journal article" date="2019" name="Int. J. Syst. Evol. Microbiol.">
        <title>The Global Catalogue of Microorganisms (GCM) 10K type strain sequencing project: providing services to taxonomists for standard genome sequencing and annotation.</title>
        <authorList>
            <consortium name="The Broad Institute Genomics Platform"/>
            <consortium name="The Broad Institute Genome Sequencing Center for Infectious Disease"/>
            <person name="Wu L."/>
            <person name="Ma J."/>
        </authorList>
    </citation>
    <scope>NUCLEOTIDE SEQUENCE [LARGE SCALE GENOMIC DNA]</scope>
    <source>
        <strain evidence="3">JCM 15481</strain>
    </source>
</reference>
<evidence type="ECO:0000256" key="1">
    <source>
        <dbReference type="SAM" id="MobiDB-lite"/>
    </source>
</evidence>
<evidence type="ECO:0000313" key="3">
    <source>
        <dbReference type="Proteomes" id="UP001500443"/>
    </source>
</evidence>
<evidence type="ECO:0000313" key="2">
    <source>
        <dbReference type="EMBL" id="GAA1506340.1"/>
    </source>
</evidence>
<sequence>MPPARVRGGPVNRYFQGATAGSSDEELPAAAPGHPVVRLTETR</sequence>
<comment type="caution">
    <text evidence="2">The sequence shown here is derived from an EMBL/GenBank/DDBJ whole genome shotgun (WGS) entry which is preliminary data.</text>
</comment>
<keyword evidence="3" id="KW-1185">Reference proteome</keyword>
<name>A0ABP4KN07_9ACTN</name>
<accession>A0ABP4KN07</accession>
<feature type="region of interest" description="Disordered" evidence="1">
    <location>
        <begin position="1"/>
        <end position="43"/>
    </location>
</feature>
<dbReference type="RefSeq" id="WP_344294819.1">
    <property type="nucleotide sequence ID" value="NZ_BAAAPF010000392.1"/>
</dbReference>
<dbReference type="EMBL" id="BAAAPF010000392">
    <property type="protein sequence ID" value="GAA1506340.1"/>
    <property type="molecule type" value="Genomic_DNA"/>
</dbReference>
<dbReference type="Proteomes" id="UP001500443">
    <property type="component" value="Unassembled WGS sequence"/>
</dbReference>
<organism evidence="2 3">
    <name type="scientific">Streptomyces synnematoformans</name>
    <dbReference type="NCBI Taxonomy" id="415721"/>
    <lineage>
        <taxon>Bacteria</taxon>
        <taxon>Bacillati</taxon>
        <taxon>Actinomycetota</taxon>
        <taxon>Actinomycetes</taxon>
        <taxon>Kitasatosporales</taxon>
        <taxon>Streptomycetaceae</taxon>
        <taxon>Streptomyces</taxon>
    </lineage>
</organism>
<protein>
    <submittedName>
        <fullName evidence="2">Uncharacterized protein</fullName>
    </submittedName>
</protein>
<proteinExistence type="predicted"/>
<gene>
    <name evidence="2" type="ORF">GCM10009802_62460</name>
</gene>